<sequence length="514" mass="59441">MLFAQYYIDGKPHEVIQKGFPKRNAFNYRYFYNEKECRDYIQMVLNKSWYAKESLLKLPLLRNCDSLEVLEDTFVKLVMEKKLEVTLDCPTEMPAMVRPRYKQPEIILPKPLPVPEPEGERLDYKIVVEVAGVGPGDSQRINLSKDSEGRDALQGPQPHNAEASKHRSLVTLKGIPSEPRGLFIYIPMKGEPALRLRLVESASPVEETTDKASWENIIVPLKPLGYITEAMRRDQSALLPDGGWVYVFWRGKLWRELKVVNGMFFRDVRVEYFRNQRHGRLIKVNGDLRPALGMQLHSIWVPFKLNGEVQQGANAVHLLYSYVQWSWDKISELESNTAKLQKEGTSIDQIMSYESGKHFDHQQGNIGPIVSALTHQVKTEDEQSLNEQEIPRLSKHPKLIDRQRATKIPVVYLKAIDKRIILHFEMDSHAPKSRNDLFTLKTTDNSWQHASKPTVETCEFVDGTSTSWLELVFYDVPESGEFNLIQDPQEKGKKPFYIFRNMSYETLRTLNYQS</sequence>
<dbReference type="AlphaFoldDB" id="A0A4P9VKR1"/>
<comment type="caution">
    <text evidence="2">The sequence shown here is derived from an EMBL/GenBank/DDBJ whole genome shotgun (WGS) entry which is preliminary data.</text>
</comment>
<evidence type="ECO:0000256" key="1">
    <source>
        <dbReference type="SAM" id="MobiDB-lite"/>
    </source>
</evidence>
<dbReference type="Proteomes" id="UP000257039">
    <property type="component" value="Unassembled WGS sequence"/>
</dbReference>
<gene>
    <name evidence="2" type="ORF">B9G39_10775</name>
</gene>
<evidence type="ECO:0000313" key="3">
    <source>
        <dbReference type="Proteomes" id="UP000257039"/>
    </source>
</evidence>
<organism evidence="2 3">
    <name type="scientific">Zooshikella ganghwensis</name>
    <dbReference type="NCBI Taxonomy" id="202772"/>
    <lineage>
        <taxon>Bacteria</taxon>
        <taxon>Pseudomonadati</taxon>
        <taxon>Pseudomonadota</taxon>
        <taxon>Gammaproteobacteria</taxon>
        <taxon>Oceanospirillales</taxon>
        <taxon>Zooshikellaceae</taxon>
        <taxon>Zooshikella</taxon>
    </lineage>
</organism>
<keyword evidence="3" id="KW-1185">Reference proteome</keyword>
<feature type="region of interest" description="Disordered" evidence="1">
    <location>
        <begin position="148"/>
        <end position="167"/>
    </location>
</feature>
<accession>A0A4P9VKR1</accession>
<protein>
    <submittedName>
        <fullName evidence="2">Uncharacterized protein</fullName>
    </submittedName>
</protein>
<dbReference type="EMBL" id="NDXW01000001">
    <property type="protein sequence ID" value="RDH43888.1"/>
    <property type="molecule type" value="Genomic_DNA"/>
</dbReference>
<reference evidence="2 3" key="1">
    <citation type="submission" date="2017-04" db="EMBL/GenBank/DDBJ databases">
        <title>Draft genome sequence of Zooshikella ganghwensis VG4 isolated from Red Sea sediments.</title>
        <authorList>
            <person name="Rehman Z."/>
            <person name="Alam I."/>
            <person name="Kamau A."/>
            <person name="Bajic V."/>
            <person name="Leiknes T."/>
        </authorList>
    </citation>
    <scope>NUCLEOTIDE SEQUENCE [LARGE SCALE GENOMIC DNA]</scope>
    <source>
        <strain evidence="2 3">VG4</strain>
    </source>
</reference>
<proteinExistence type="predicted"/>
<name>A0A4P9VKR1_9GAMM</name>
<evidence type="ECO:0000313" key="2">
    <source>
        <dbReference type="EMBL" id="RDH43888.1"/>
    </source>
</evidence>
<dbReference type="CDD" id="cd20705">
    <property type="entry name" value="MIX_I"/>
    <property type="match status" value="1"/>
</dbReference>
<dbReference type="RefSeq" id="WP_094787125.1">
    <property type="nucleotide sequence ID" value="NZ_NDXW01000001.1"/>
</dbReference>